<dbReference type="InterPro" id="IPR038084">
    <property type="entry name" value="PduO/GlcC-like_sf"/>
</dbReference>
<proteinExistence type="predicted"/>
<dbReference type="GO" id="GO:0006620">
    <property type="term" value="P:post-translational protein targeting to endoplasmic reticulum membrane"/>
    <property type="evidence" value="ECO:0007669"/>
    <property type="project" value="TreeGrafter"/>
</dbReference>
<dbReference type="SUPFAM" id="SSF143744">
    <property type="entry name" value="GlcG-like"/>
    <property type="match status" value="1"/>
</dbReference>
<dbReference type="Pfam" id="PF03928">
    <property type="entry name" value="HbpS-like"/>
    <property type="match status" value="1"/>
</dbReference>
<dbReference type="OMA" id="TMQEDHE"/>
<dbReference type="InterPro" id="IPR010371">
    <property type="entry name" value="YBR137W-like"/>
</dbReference>
<protein>
    <recommendedName>
        <fullName evidence="3">DUF967 domain protein</fullName>
    </recommendedName>
</protein>
<accession>M2UN77</accession>
<dbReference type="OrthoDB" id="2209940at2759"/>
<organism evidence="1 2">
    <name type="scientific">Cochliobolus heterostrophus (strain C5 / ATCC 48332 / race O)</name>
    <name type="common">Southern corn leaf blight fungus</name>
    <name type="synonym">Bipolaris maydis</name>
    <dbReference type="NCBI Taxonomy" id="701091"/>
    <lineage>
        <taxon>Eukaryota</taxon>
        <taxon>Fungi</taxon>
        <taxon>Dikarya</taxon>
        <taxon>Ascomycota</taxon>
        <taxon>Pezizomycotina</taxon>
        <taxon>Dothideomycetes</taxon>
        <taxon>Pleosporomycetidae</taxon>
        <taxon>Pleosporales</taxon>
        <taxon>Pleosporineae</taxon>
        <taxon>Pleosporaceae</taxon>
        <taxon>Bipolaris</taxon>
    </lineage>
</organism>
<dbReference type="AlphaFoldDB" id="M2UN77"/>
<evidence type="ECO:0000313" key="1">
    <source>
        <dbReference type="EMBL" id="EMD89347.1"/>
    </source>
</evidence>
<sequence length="185" mass="20164">METPDVTVPNHTPIATAPRDIDAIKAQEKDCTLPFWNGNVAFKLGVNLRTRLLTEERPAVVHISTISTPPHVLFHAVTHPGTSSDNDVWVSRKRAAVIRFAASTWRLQNQYGGDEEAFKAKLGLGQETAGQYAIHGGGVPVFIKGCDGMVAVVVVSGLKQWDDHQVVVEEMGRLKEEMERAGGVV</sequence>
<name>M2UN77_COCH5</name>
<evidence type="ECO:0008006" key="3">
    <source>
        <dbReference type="Google" id="ProtNLM"/>
    </source>
</evidence>
<dbReference type="Gene3D" id="3.30.450.150">
    <property type="entry name" value="Haem-degrading domain"/>
    <property type="match status" value="1"/>
</dbReference>
<dbReference type="InterPro" id="IPR005624">
    <property type="entry name" value="PduO/GlcC-like"/>
</dbReference>
<dbReference type="eggNOG" id="ENOG502S03S">
    <property type="taxonomic scope" value="Eukaryota"/>
</dbReference>
<reference evidence="1 2" key="1">
    <citation type="journal article" date="2012" name="PLoS Pathog.">
        <title>Diverse lifestyles and strategies of plant pathogenesis encoded in the genomes of eighteen Dothideomycetes fungi.</title>
        <authorList>
            <person name="Ohm R.A."/>
            <person name="Feau N."/>
            <person name="Henrissat B."/>
            <person name="Schoch C.L."/>
            <person name="Horwitz B.A."/>
            <person name="Barry K.W."/>
            <person name="Condon B.J."/>
            <person name="Copeland A.C."/>
            <person name="Dhillon B."/>
            <person name="Glaser F."/>
            <person name="Hesse C.N."/>
            <person name="Kosti I."/>
            <person name="LaButti K."/>
            <person name="Lindquist E.A."/>
            <person name="Lucas S."/>
            <person name="Salamov A.A."/>
            <person name="Bradshaw R.E."/>
            <person name="Ciuffetti L."/>
            <person name="Hamelin R.C."/>
            <person name="Kema G.H.J."/>
            <person name="Lawrence C."/>
            <person name="Scott J.A."/>
            <person name="Spatafora J.W."/>
            <person name="Turgeon B.G."/>
            <person name="de Wit P.J.G.M."/>
            <person name="Zhong S."/>
            <person name="Goodwin S.B."/>
            <person name="Grigoriev I.V."/>
        </authorList>
    </citation>
    <scope>NUCLEOTIDE SEQUENCE [LARGE SCALE GENOMIC DNA]</scope>
    <source>
        <strain evidence="2">C5 / ATCC 48332 / race O</strain>
    </source>
</reference>
<dbReference type="PANTHER" id="PTHR28255:SF1">
    <property type="entry name" value="UPF0303 PROTEIN YBR137W"/>
    <property type="match status" value="1"/>
</dbReference>
<gene>
    <name evidence="1" type="ORF">COCHEDRAFT_1180865</name>
</gene>
<dbReference type="Proteomes" id="UP000016936">
    <property type="component" value="Unassembled WGS sequence"/>
</dbReference>
<dbReference type="HOGENOM" id="CLU_101036_1_0_1"/>
<dbReference type="GO" id="GO:0072380">
    <property type="term" value="C:TRC complex"/>
    <property type="evidence" value="ECO:0007669"/>
    <property type="project" value="TreeGrafter"/>
</dbReference>
<evidence type="ECO:0000313" key="2">
    <source>
        <dbReference type="Proteomes" id="UP000016936"/>
    </source>
</evidence>
<dbReference type="EMBL" id="KB445579">
    <property type="protein sequence ID" value="EMD89347.1"/>
    <property type="molecule type" value="Genomic_DNA"/>
</dbReference>
<reference evidence="2" key="2">
    <citation type="journal article" date="2013" name="PLoS Genet.">
        <title>Comparative genome structure, secondary metabolite, and effector coding capacity across Cochliobolus pathogens.</title>
        <authorList>
            <person name="Condon B.J."/>
            <person name="Leng Y."/>
            <person name="Wu D."/>
            <person name="Bushley K.E."/>
            <person name="Ohm R.A."/>
            <person name="Otillar R."/>
            <person name="Martin J."/>
            <person name="Schackwitz W."/>
            <person name="Grimwood J."/>
            <person name="MohdZainudin N."/>
            <person name="Xue C."/>
            <person name="Wang R."/>
            <person name="Manning V.A."/>
            <person name="Dhillon B."/>
            <person name="Tu Z.J."/>
            <person name="Steffenson B.J."/>
            <person name="Salamov A."/>
            <person name="Sun H."/>
            <person name="Lowry S."/>
            <person name="LaButti K."/>
            <person name="Han J."/>
            <person name="Copeland A."/>
            <person name="Lindquist E."/>
            <person name="Barry K."/>
            <person name="Schmutz J."/>
            <person name="Baker S.E."/>
            <person name="Ciuffetti L.M."/>
            <person name="Grigoriev I.V."/>
            <person name="Zhong S."/>
            <person name="Turgeon B.G."/>
        </authorList>
    </citation>
    <scope>NUCLEOTIDE SEQUENCE [LARGE SCALE GENOMIC DNA]</scope>
    <source>
        <strain evidence="2">C5 / ATCC 48332 / race O</strain>
    </source>
</reference>
<dbReference type="PANTHER" id="PTHR28255">
    <property type="match status" value="1"/>
</dbReference>
<keyword evidence="2" id="KW-1185">Reference proteome</keyword>